<accession>A0A9D1XVF4</accession>
<sequence length="73" mass="8563">MSEKTEMMADMIKNLAALLAERDSGMTMEEALATVFNSDTYRKVMDERTHFYHQSPRYVFAFLEEELTKGKFE</sequence>
<proteinExistence type="predicted"/>
<evidence type="ECO:0000313" key="2">
    <source>
        <dbReference type="Proteomes" id="UP000823847"/>
    </source>
</evidence>
<dbReference type="Proteomes" id="UP000823847">
    <property type="component" value="Unassembled WGS sequence"/>
</dbReference>
<reference evidence="1" key="1">
    <citation type="journal article" date="2021" name="PeerJ">
        <title>Extensive microbial diversity within the chicken gut microbiome revealed by metagenomics and culture.</title>
        <authorList>
            <person name="Gilroy R."/>
            <person name="Ravi A."/>
            <person name="Getino M."/>
            <person name="Pursley I."/>
            <person name="Horton D.L."/>
            <person name="Alikhan N.F."/>
            <person name="Baker D."/>
            <person name="Gharbi K."/>
            <person name="Hall N."/>
            <person name="Watson M."/>
            <person name="Adriaenssens E.M."/>
            <person name="Foster-Nyarko E."/>
            <person name="Jarju S."/>
            <person name="Secka A."/>
            <person name="Antonio M."/>
            <person name="Oren A."/>
            <person name="Chaudhuri R.R."/>
            <person name="La Ragione R."/>
            <person name="Hildebrand F."/>
            <person name="Pallen M.J."/>
        </authorList>
    </citation>
    <scope>NUCLEOTIDE SEQUENCE</scope>
    <source>
        <strain evidence="1">ChiHecec2B26-12326</strain>
    </source>
</reference>
<name>A0A9D1XVF4_9BACT</name>
<reference evidence="1" key="2">
    <citation type="submission" date="2021-04" db="EMBL/GenBank/DDBJ databases">
        <authorList>
            <person name="Gilroy R."/>
        </authorList>
    </citation>
    <scope>NUCLEOTIDE SEQUENCE</scope>
    <source>
        <strain evidence="1">ChiHecec2B26-12326</strain>
    </source>
</reference>
<organism evidence="1 2">
    <name type="scientific">Candidatus Parabacteroides intestinigallinarum</name>
    <dbReference type="NCBI Taxonomy" id="2838722"/>
    <lineage>
        <taxon>Bacteria</taxon>
        <taxon>Pseudomonadati</taxon>
        <taxon>Bacteroidota</taxon>
        <taxon>Bacteroidia</taxon>
        <taxon>Bacteroidales</taxon>
        <taxon>Tannerellaceae</taxon>
        <taxon>Parabacteroides</taxon>
    </lineage>
</organism>
<comment type="caution">
    <text evidence="1">The sequence shown here is derived from an EMBL/GenBank/DDBJ whole genome shotgun (WGS) entry which is preliminary data.</text>
</comment>
<protein>
    <submittedName>
        <fullName evidence="1">Uncharacterized protein</fullName>
    </submittedName>
</protein>
<dbReference type="EMBL" id="DXEN01000071">
    <property type="protein sequence ID" value="HIX86779.1"/>
    <property type="molecule type" value="Genomic_DNA"/>
</dbReference>
<evidence type="ECO:0000313" key="1">
    <source>
        <dbReference type="EMBL" id="HIX86779.1"/>
    </source>
</evidence>
<gene>
    <name evidence="1" type="ORF">H9848_09275</name>
</gene>
<dbReference type="AlphaFoldDB" id="A0A9D1XVF4"/>